<keyword evidence="1" id="KW-0472">Membrane</keyword>
<accession>A0A4S8KNW5</accession>
<keyword evidence="1" id="KW-0812">Transmembrane</keyword>
<name>A0A4S8KNW5_DENBC</name>
<dbReference type="EMBL" id="ML180500">
    <property type="protein sequence ID" value="THU77253.1"/>
    <property type="molecule type" value="Genomic_DNA"/>
</dbReference>
<evidence type="ECO:0000313" key="3">
    <source>
        <dbReference type="EMBL" id="THU77253.1"/>
    </source>
</evidence>
<feature type="domain" description="DUF6533" evidence="2">
    <location>
        <begin position="18"/>
        <end position="61"/>
    </location>
</feature>
<feature type="transmembrane region" description="Helical" evidence="1">
    <location>
        <begin position="82"/>
        <end position="103"/>
    </location>
</feature>
<reference evidence="3 4" key="1">
    <citation type="journal article" date="2019" name="Nat. Ecol. Evol.">
        <title>Megaphylogeny resolves global patterns of mushroom evolution.</title>
        <authorList>
            <person name="Varga T."/>
            <person name="Krizsan K."/>
            <person name="Foldi C."/>
            <person name="Dima B."/>
            <person name="Sanchez-Garcia M."/>
            <person name="Sanchez-Ramirez S."/>
            <person name="Szollosi G.J."/>
            <person name="Szarkandi J.G."/>
            <person name="Papp V."/>
            <person name="Albert L."/>
            <person name="Andreopoulos W."/>
            <person name="Angelini C."/>
            <person name="Antonin V."/>
            <person name="Barry K.W."/>
            <person name="Bougher N.L."/>
            <person name="Buchanan P."/>
            <person name="Buyck B."/>
            <person name="Bense V."/>
            <person name="Catcheside P."/>
            <person name="Chovatia M."/>
            <person name="Cooper J."/>
            <person name="Damon W."/>
            <person name="Desjardin D."/>
            <person name="Finy P."/>
            <person name="Geml J."/>
            <person name="Haridas S."/>
            <person name="Hughes K."/>
            <person name="Justo A."/>
            <person name="Karasinski D."/>
            <person name="Kautmanova I."/>
            <person name="Kiss B."/>
            <person name="Kocsube S."/>
            <person name="Kotiranta H."/>
            <person name="LaButti K.M."/>
            <person name="Lechner B.E."/>
            <person name="Liimatainen K."/>
            <person name="Lipzen A."/>
            <person name="Lukacs Z."/>
            <person name="Mihaltcheva S."/>
            <person name="Morgado L.N."/>
            <person name="Niskanen T."/>
            <person name="Noordeloos M.E."/>
            <person name="Ohm R.A."/>
            <person name="Ortiz-Santana B."/>
            <person name="Ovrebo C."/>
            <person name="Racz N."/>
            <person name="Riley R."/>
            <person name="Savchenko A."/>
            <person name="Shiryaev A."/>
            <person name="Soop K."/>
            <person name="Spirin V."/>
            <person name="Szebenyi C."/>
            <person name="Tomsovsky M."/>
            <person name="Tulloss R.E."/>
            <person name="Uehling J."/>
            <person name="Grigoriev I.V."/>
            <person name="Vagvolgyi C."/>
            <person name="Papp T."/>
            <person name="Martin F.M."/>
            <person name="Miettinen O."/>
            <person name="Hibbett D.S."/>
            <person name="Nagy L.G."/>
        </authorList>
    </citation>
    <scope>NUCLEOTIDE SEQUENCE [LARGE SCALE GENOMIC DNA]</scope>
    <source>
        <strain evidence="3 4">CBS 962.96</strain>
    </source>
</reference>
<sequence length="315" mass="36284">MDMSTLFTIVSDLQTITCIKVASLAVLVFDTVITLDQEYQYIWQRHWNAVKVLYLFIRYTTYVDTVLVVYERLNSEIGCSQISTFTTIFSGFGIALTELVLMIRTYGMYNSSRKVLIFFILLWLTSGGVNFWAITKWSASFKFDNFNFDKLSPAVVSPDLVESLQCYFGSTSLVSLVCYLTLLVGESAIVLMTAIKSVHMWNAARRKDLTKMHLVDWFYKEGTILYIFMLPITVFNVVALFFMPIALRFLADRPMRVMHTLLACRLVLHVRKVADKEAQGRPLTSFMDFHENTKKLKNWGRIEHTSRAQEGLEVV</sequence>
<gene>
    <name evidence="3" type="ORF">K435DRAFT_846269</name>
</gene>
<protein>
    <recommendedName>
        <fullName evidence="2">DUF6533 domain-containing protein</fullName>
    </recommendedName>
</protein>
<dbReference type="InterPro" id="IPR045340">
    <property type="entry name" value="DUF6533"/>
</dbReference>
<dbReference type="OrthoDB" id="2958007at2759"/>
<evidence type="ECO:0000259" key="2">
    <source>
        <dbReference type="Pfam" id="PF20151"/>
    </source>
</evidence>
<evidence type="ECO:0000256" key="1">
    <source>
        <dbReference type="SAM" id="Phobius"/>
    </source>
</evidence>
<proteinExistence type="predicted"/>
<dbReference type="Proteomes" id="UP000297245">
    <property type="component" value="Unassembled WGS sequence"/>
</dbReference>
<keyword evidence="1" id="KW-1133">Transmembrane helix</keyword>
<keyword evidence="4" id="KW-1185">Reference proteome</keyword>
<dbReference type="AlphaFoldDB" id="A0A4S8KNW5"/>
<organism evidence="3 4">
    <name type="scientific">Dendrothele bispora (strain CBS 962.96)</name>
    <dbReference type="NCBI Taxonomy" id="1314807"/>
    <lineage>
        <taxon>Eukaryota</taxon>
        <taxon>Fungi</taxon>
        <taxon>Dikarya</taxon>
        <taxon>Basidiomycota</taxon>
        <taxon>Agaricomycotina</taxon>
        <taxon>Agaricomycetes</taxon>
        <taxon>Agaricomycetidae</taxon>
        <taxon>Agaricales</taxon>
        <taxon>Agaricales incertae sedis</taxon>
        <taxon>Dendrothele</taxon>
    </lineage>
</organism>
<dbReference type="Pfam" id="PF20151">
    <property type="entry name" value="DUF6533"/>
    <property type="match status" value="1"/>
</dbReference>
<feature type="transmembrane region" description="Helical" evidence="1">
    <location>
        <begin position="115"/>
        <end position="134"/>
    </location>
</feature>
<feature type="transmembrane region" description="Helical" evidence="1">
    <location>
        <begin position="224"/>
        <end position="251"/>
    </location>
</feature>
<evidence type="ECO:0000313" key="4">
    <source>
        <dbReference type="Proteomes" id="UP000297245"/>
    </source>
</evidence>
<feature type="transmembrane region" description="Helical" evidence="1">
    <location>
        <begin position="52"/>
        <end position="70"/>
    </location>
</feature>